<proteinExistence type="predicted"/>
<dbReference type="EMBL" id="JYDT01003019">
    <property type="protein sequence ID" value="KRY62770.1"/>
    <property type="molecule type" value="Genomic_DNA"/>
</dbReference>
<reference evidence="2 3" key="1">
    <citation type="submission" date="2015-01" db="EMBL/GenBank/DDBJ databases">
        <title>Evolution of Trichinella species and genotypes.</title>
        <authorList>
            <person name="Korhonen P.K."/>
            <person name="Edoardo P."/>
            <person name="Giuseppe L.R."/>
            <person name="Gasser R.B."/>
        </authorList>
    </citation>
    <scope>NUCLEOTIDE SEQUENCE [LARGE SCALE GENOMIC DNA]</scope>
    <source>
        <strain evidence="2">ISS470</strain>
    </source>
</reference>
<sequence>MLASKCFSDFASLFSEIMFLLQFLNYDGST</sequence>
<accession>A0A0V1DMX0</accession>
<gene>
    <name evidence="1" type="ORF">T4D_5830</name>
    <name evidence="2" type="ORF">T4D_7500</name>
</gene>
<dbReference type="EMBL" id="JYDT01003016">
    <property type="protein sequence ID" value="KRY62772.1"/>
    <property type="molecule type" value="Genomic_DNA"/>
</dbReference>
<name>A0A0V1DMX0_TRIPS</name>
<dbReference type="AlphaFoldDB" id="A0A0V1DMX0"/>
<dbReference type="Proteomes" id="UP000054995">
    <property type="component" value="Unassembled WGS sequence"/>
</dbReference>
<evidence type="ECO:0000313" key="3">
    <source>
        <dbReference type="Proteomes" id="UP000054995"/>
    </source>
</evidence>
<evidence type="ECO:0000313" key="1">
    <source>
        <dbReference type="EMBL" id="KRY62770.1"/>
    </source>
</evidence>
<protein>
    <submittedName>
        <fullName evidence="2">Uncharacterized protein</fullName>
    </submittedName>
</protein>
<evidence type="ECO:0000313" key="2">
    <source>
        <dbReference type="EMBL" id="KRY62772.1"/>
    </source>
</evidence>
<organism evidence="2 3">
    <name type="scientific">Trichinella pseudospiralis</name>
    <name type="common">Parasitic roundworm</name>
    <dbReference type="NCBI Taxonomy" id="6337"/>
    <lineage>
        <taxon>Eukaryota</taxon>
        <taxon>Metazoa</taxon>
        <taxon>Ecdysozoa</taxon>
        <taxon>Nematoda</taxon>
        <taxon>Enoplea</taxon>
        <taxon>Dorylaimia</taxon>
        <taxon>Trichinellida</taxon>
        <taxon>Trichinellidae</taxon>
        <taxon>Trichinella</taxon>
    </lineage>
</organism>
<comment type="caution">
    <text evidence="2">The sequence shown here is derived from an EMBL/GenBank/DDBJ whole genome shotgun (WGS) entry which is preliminary data.</text>
</comment>
<keyword evidence="3" id="KW-1185">Reference proteome</keyword>